<dbReference type="RefSeq" id="WP_040124808.1">
    <property type="nucleotide sequence ID" value="NZ_HG938356.1"/>
</dbReference>
<sequence>MNSGPYLNLSLRQLRYICEVARLGTVLGASKSLRIAQSSILAAIDLAEAEIGSRIFERFPAKGIRVTPAGMRFINAARVMLSSEIEFARAIGGISERVPDVLRIGCFEPFGALFMPDLLQQYVDQIGKAEIDLREGNQRQLRDWLAAGEIEMAVLYEGDLFSSYSLTPICFIPPHAAIHVDDPLARRDAVTLKDLAQYPLVLLDLPETAPHILALFNILAEVPKIGFRTRSYETVLSAISSGFGMSLLNMRPLNQLKTDGPNIVRKPLLDDLPAAKLIIADLYGPEKPYFLQAFIDLCRTFFHELGPSRFAVSTSEREPYLLIR</sequence>
<evidence type="ECO:0000313" key="7">
    <source>
        <dbReference type="Proteomes" id="UP000028186"/>
    </source>
</evidence>
<evidence type="ECO:0000259" key="5">
    <source>
        <dbReference type="PROSITE" id="PS50931"/>
    </source>
</evidence>
<dbReference type="Gene3D" id="3.40.190.10">
    <property type="entry name" value="Periplasmic binding protein-like II"/>
    <property type="match status" value="2"/>
</dbReference>
<dbReference type="PANTHER" id="PTHR30346:SF0">
    <property type="entry name" value="HCA OPERON TRANSCRIPTIONAL ACTIVATOR HCAR"/>
    <property type="match status" value="1"/>
</dbReference>
<dbReference type="InterPro" id="IPR000847">
    <property type="entry name" value="LysR_HTH_N"/>
</dbReference>
<dbReference type="SUPFAM" id="SSF46785">
    <property type="entry name" value="Winged helix' DNA-binding domain"/>
    <property type="match status" value="1"/>
</dbReference>
<protein>
    <submittedName>
        <fullName evidence="6">Transcriptional regulator, LysR family</fullName>
    </submittedName>
</protein>
<accession>A0A068TGR2</accession>
<proteinExistence type="inferred from homology"/>
<dbReference type="PROSITE" id="PS50931">
    <property type="entry name" value="HTH_LYSR"/>
    <property type="match status" value="1"/>
</dbReference>
<name>A0A068TGR2_NEOGA</name>
<dbReference type="Pfam" id="PF00126">
    <property type="entry name" value="HTH_1"/>
    <property type="match status" value="1"/>
</dbReference>
<keyword evidence="6" id="KW-0614">Plasmid</keyword>
<evidence type="ECO:0000256" key="1">
    <source>
        <dbReference type="ARBA" id="ARBA00009437"/>
    </source>
</evidence>
<dbReference type="EMBL" id="HG938356">
    <property type="protein sequence ID" value="CDN57637.1"/>
    <property type="molecule type" value="Genomic_DNA"/>
</dbReference>
<dbReference type="PANTHER" id="PTHR30346">
    <property type="entry name" value="TRANSCRIPTIONAL DUAL REGULATOR HCAR-RELATED"/>
    <property type="match status" value="1"/>
</dbReference>
<reference evidence="7" key="1">
    <citation type="journal article" date="2014" name="BMC Genomics">
        <title>Genome sequencing of two Neorhizobium galegae strains reveals a noeT gene responsible for the unusual acetylation of the nodulation factors.</title>
        <authorList>
            <person name="Osterman J."/>
            <person name="Marsh J."/>
            <person name="Laine P.K."/>
            <person name="Zeng Z."/>
            <person name="Alatalo E."/>
            <person name="Sullivan J.T."/>
            <person name="Young J.P."/>
            <person name="Thomas-Oates J."/>
            <person name="Paulin L."/>
            <person name="Lindstrom K."/>
        </authorList>
    </citation>
    <scope>NUCLEOTIDE SEQUENCE [LARGE SCALE GENOMIC DNA]</scope>
    <source>
        <strain evidence="7">HAMBI 1141</strain>
        <plasmid evidence="7">II</plasmid>
    </source>
</reference>
<dbReference type="Gene3D" id="1.10.10.10">
    <property type="entry name" value="Winged helix-like DNA-binding domain superfamily/Winged helix DNA-binding domain"/>
    <property type="match status" value="1"/>
</dbReference>
<organism evidence="6 7">
    <name type="scientific">Neorhizobium galegae bv. officinalis bv. officinalis str. HAMBI 1141</name>
    <dbReference type="NCBI Taxonomy" id="1028801"/>
    <lineage>
        <taxon>Bacteria</taxon>
        <taxon>Pseudomonadati</taxon>
        <taxon>Pseudomonadota</taxon>
        <taxon>Alphaproteobacteria</taxon>
        <taxon>Hyphomicrobiales</taxon>
        <taxon>Rhizobiaceae</taxon>
        <taxon>Rhizobium/Agrobacterium group</taxon>
        <taxon>Neorhizobium</taxon>
    </lineage>
</organism>
<dbReference type="HOGENOM" id="CLU_039613_6_4_5"/>
<gene>
    <name evidence="6" type="ORF">RG1141_PA08050</name>
</gene>
<evidence type="ECO:0000256" key="3">
    <source>
        <dbReference type="ARBA" id="ARBA00023125"/>
    </source>
</evidence>
<dbReference type="GO" id="GO:0003677">
    <property type="term" value="F:DNA binding"/>
    <property type="evidence" value="ECO:0007669"/>
    <property type="project" value="UniProtKB-KW"/>
</dbReference>
<dbReference type="eggNOG" id="COG0583">
    <property type="taxonomic scope" value="Bacteria"/>
</dbReference>
<dbReference type="GO" id="GO:0032993">
    <property type="term" value="C:protein-DNA complex"/>
    <property type="evidence" value="ECO:0007669"/>
    <property type="project" value="TreeGrafter"/>
</dbReference>
<keyword evidence="3" id="KW-0238">DNA-binding</keyword>
<dbReference type="SUPFAM" id="SSF53850">
    <property type="entry name" value="Periplasmic binding protein-like II"/>
    <property type="match status" value="1"/>
</dbReference>
<dbReference type="InterPro" id="IPR005119">
    <property type="entry name" value="LysR_subst-bd"/>
</dbReference>
<keyword evidence="2" id="KW-0805">Transcription regulation</keyword>
<keyword evidence="4" id="KW-0804">Transcription</keyword>
<dbReference type="KEGG" id="ngl:RG1141_PA08050"/>
<evidence type="ECO:0000313" key="6">
    <source>
        <dbReference type="EMBL" id="CDN57637.1"/>
    </source>
</evidence>
<dbReference type="InterPro" id="IPR036388">
    <property type="entry name" value="WH-like_DNA-bd_sf"/>
</dbReference>
<dbReference type="AlphaFoldDB" id="A0A068TGR2"/>
<evidence type="ECO:0000256" key="2">
    <source>
        <dbReference type="ARBA" id="ARBA00023015"/>
    </source>
</evidence>
<comment type="similarity">
    <text evidence="1">Belongs to the LysR transcriptional regulatory family.</text>
</comment>
<feature type="domain" description="HTH lysR-type" evidence="5">
    <location>
        <begin position="9"/>
        <end position="67"/>
    </location>
</feature>
<evidence type="ECO:0000256" key="4">
    <source>
        <dbReference type="ARBA" id="ARBA00023163"/>
    </source>
</evidence>
<dbReference type="Pfam" id="PF03466">
    <property type="entry name" value="LysR_substrate"/>
    <property type="match status" value="1"/>
</dbReference>
<dbReference type="InterPro" id="IPR036390">
    <property type="entry name" value="WH_DNA-bd_sf"/>
</dbReference>
<dbReference type="Proteomes" id="UP000028186">
    <property type="component" value="Plasmid pHAMBI1141a"/>
</dbReference>
<geneLocation type="plasmid" evidence="7">
    <name>II</name>
</geneLocation>
<dbReference type="GO" id="GO:0003700">
    <property type="term" value="F:DNA-binding transcription factor activity"/>
    <property type="evidence" value="ECO:0007669"/>
    <property type="project" value="InterPro"/>
</dbReference>